<comment type="caution">
    <text evidence="1">The sequence shown here is derived from an EMBL/GenBank/DDBJ whole genome shotgun (WGS) entry which is preliminary data.</text>
</comment>
<dbReference type="InterPro" id="IPR014985">
    <property type="entry name" value="WbqC"/>
</dbReference>
<dbReference type="Pfam" id="PF08889">
    <property type="entry name" value="WbqC"/>
    <property type="match status" value="1"/>
</dbReference>
<proteinExistence type="predicted"/>
<accession>A0A8J7FQ04</accession>
<sequence length="199" mass="23216">MKNTFPAFYFGPIEYFSAIVKSDSIDIDVCENFQKQTYRNRCNILGANGKLRLAIPIFHDGSKKMKDLKISYDHNWQKEHFKSLTSAYLSSPYFEYYEDEIKAIYDKKENFLLDLNLKTIDFILAKIKSDVQVNHTETYNQLDPEFDFRNIFSAKKSSEIEFPPYAQVFDDKFGFTPDLSILDLLFSEGPSAGIYLKKL</sequence>
<dbReference type="AlphaFoldDB" id="A0A8J7FQ04"/>
<dbReference type="RefSeq" id="WP_194181510.1">
    <property type="nucleotide sequence ID" value="NZ_JADGIK010000001.1"/>
</dbReference>
<name>A0A8J7FQ04_9FLAO</name>
<reference evidence="1" key="1">
    <citation type="submission" date="2020-10" db="EMBL/GenBank/DDBJ databases">
        <authorList>
            <person name="Lu T."/>
            <person name="Wang Q."/>
            <person name="Han X."/>
        </authorList>
    </citation>
    <scope>NUCLEOTIDE SEQUENCE</scope>
    <source>
        <strain evidence="1">WQ 117</strain>
    </source>
</reference>
<evidence type="ECO:0000313" key="1">
    <source>
        <dbReference type="EMBL" id="MBF0595978.1"/>
    </source>
</evidence>
<keyword evidence="2" id="KW-1185">Reference proteome</keyword>
<dbReference type="Proteomes" id="UP000608754">
    <property type="component" value="Unassembled WGS sequence"/>
</dbReference>
<evidence type="ECO:0000313" key="2">
    <source>
        <dbReference type="Proteomes" id="UP000608754"/>
    </source>
</evidence>
<organism evidence="1 2">
    <name type="scientific">Faecalibacter rhinopitheci</name>
    <dbReference type="NCBI Taxonomy" id="2779678"/>
    <lineage>
        <taxon>Bacteria</taxon>
        <taxon>Pseudomonadati</taxon>
        <taxon>Bacteroidota</taxon>
        <taxon>Flavobacteriia</taxon>
        <taxon>Flavobacteriales</taxon>
        <taxon>Weeksellaceae</taxon>
        <taxon>Faecalibacter</taxon>
    </lineage>
</organism>
<dbReference type="EMBL" id="JADGIK010000001">
    <property type="protein sequence ID" value="MBF0595978.1"/>
    <property type="molecule type" value="Genomic_DNA"/>
</dbReference>
<gene>
    <name evidence="1" type="ORF">IM532_00630</name>
</gene>
<protein>
    <submittedName>
        <fullName evidence="1">WbqC family protein</fullName>
    </submittedName>
</protein>